<comment type="caution">
    <text evidence="8">The sequence shown here is derived from an EMBL/GenBank/DDBJ whole genome shotgun (WGS) entry which is preliminary data.</text>
</comment>
<evidence type="ECO:0000256" key="2">
    <source>
        <dbReference type="ARBA" id="ARBA00022692"/>
    </source>
</evidence>
<feature type="domain" description="Amino acid transporter transmembrane" evidence="7">
    <location>
        <begin position="72"/>
        <end position="464"/>
    </location>
</feature>
<dbReference type="PANTHER" id="PTHR22950">
    <property type="entry name" value="AMINO ACID TRANSPORTER"/>
    <property type="match status" value="1"/>
</dbReference>
<evidence type="ECO:0000256" key="5">
    <source>
        <dbReference type="SAM" id="MobiDB-lite"/>
    </source>
</evidence>
<gene>
    <name evidence="8" type="primary">AATP11</name>
    <name evidence="8" type="ORF">DPX39_040078000</name>
</gene>
<feature type="transmembrane region" description="Helical" evidence="6">
    <location>
        <begin position="338"/>
        <end position="361"/>
    </location>
</feature>
<dbReference type="EMBL" id="QSBY01000004">
    <property type="protein sequence ID" value="RHW73280.1"/>
    <property type="molecule type" value="Genomic_DNA"/>
</dbReference>
<dbReference type="PANTHER" id="PTHR22950:SF690">
    <property type="entry name" value="ACID TRANSPORTER, PUTATIVE-RELATED"/>
    <property type="match status" value="1"/>
</dbReference>
<sequence>MTFEVAAQAPNKCATNEATAEPLRTPNVLADNLLARSNLSEGESPEKSGEAEKPEEQGNALMRCFHFILPRGGALSGIFNLASVTLGAGIMSIPSAFNTSGMIMAIIYLVLVTVFTVFSIFLIVSAAEKTGYRSFESMARNLLGPRADIAVGFLLWLLCFGGASGYVVAIGDVLQGLLSHEKVPAYLQSKGGRRLLTSAIWFVFIFPLTLPKRVNSLRYASAIGVSFILFFAICVVEHSAEKMVADGGIEQELVMFRSGNDAVAGLSLFIFAYLCHVNSFSIFFEMKKRSVTRMTRDAAVSCSICCCVYLLTGFFGYAEFGPTVEGSVLKLYDPYANPVFFVCFIGIIVKLCAGFSLNMLACRTALFQVLRWDLDTMSYVRHSIVSVSFAVGSLVLGLFVPDINVIFGLVGAFCGGFIGFIFPALFIMYAGGWTRQSVGWVQYILTYVLLILGVVAIVFGTSASVYYTIKKYS</sequence>
<evidence type="ECO:0000313" key="8">
    <source>
        <dbReference type="EMBL" id="RHW73280.1"/>
    </source>
</evidence>
<accession>A0A3L6LFU2</accession>
<feature type="transmembrane region" description="Helical" evidence="6">
    <location>
        <begin position="262"/>
        <end position="286"/>
    </location>
</feature>
<feature type="transmembrane region" description="Helical" evidence="6">
    <location>
        <begin position="406"/>
        <end position="431"/>
    </location>
</feature>
<evidence type="ECO:0000259" key="7">
    <source>
        <dbReference type="Pfam" id="PF01490"/>
    </source>
</evidence>
<reference evidence="8" key="1">
    <citation type="submission" date="2018-09" db="EMBL/GenBank/DDBJ databases">
        <title>whole genome sequence of T. equiperdum IVM-t1 strain.</title>
        <authorList>
            <person name="Suganuma K."/>
        </authorList>
    </citation>
    <scope>NUCLEOTIDE SEQUENCE [LARGE SCALE GENOMIC DNA]</scope>
    <source>
        <strain evidence="8">IVM-t1</strain>
    </source>
</reference>
<feature type="transmembrane region" description="Helical" evidence="6">
    <location>
        <begin position="72"/>
        <end position="93"/>
    </location>
</feature>
<feature type="transmembrane region" description="Helical" evidence="6">
    <location>
        <begin position="191"/>
        <end position="210"/>
    </location>
</feature>
<dbReference type="AlphaFoldDB" id="A0A3L6LFU2"/>
<evidence type="ECO:0000256" key="6">
    <source>
        <dbReference type="SAM" id="Phobius"/>
    </source>
</evidence>
<feature type="region of interest" description="Disordered" evidence="5">
    <location>
        <begin position="1"/>
        <end position="25"/>
    </location>
</feature>
<dbReference type="Pfam" id="PF01490">
    <property type="entry name" value="Aa_trans"/>
    <property type="match status" value="1"/>
</dbReference>
<name>A0A3L6LFU2_9TRYP</name>
<dbReference type="GO" id="GO:0015179">
    <property type="term" value="F:L-amino acid transmembrane transporter activity"/>
    <property type="evidence" value="ECO:0007669"/>
    <property type="project" value="TreeGrafter"/>
</dbReference>
<feature type="transmembrane region" description="Helical" evidence="6">
    <location>
        <begin position="443"/>
        <end position="469"/>
    </location>
</feature>
<proteinExistence type="predicted"/>
<evidence type="ECO:0000256" key="1">
    <source>
        <dbReference type="ARBA" id="ARBA00004141"/>
    </source>
</evidence>
<feature type="transmembrane region" description="Helical" evidence="6">
    <location>
        <begin position="382"/>
        <end position="400"/>
    </location>
</feature>
<dbReference type="InterPro" id="IPR013057">
    <property type="entry name" value="AA_transpt_TM"/>
</dbReference>
<evidence type="ECO:0000256" key="3">
    <source>
        <dbReference type="ARBA" id="ARBA00022989"/>
    </source>
</evidence>
<feature type="transmembrane region" description="Helical" evidence="6">
    <location>
        <begin position="148"/>
        <end position="171"/>
    </location>
</feature>
<dbReference type="GO" id="GO:0005737">
    <property type="term" value="C:cytoplasm"/>
    <property type="evidence" value="ECO:0007669"/>
    <property type="project" value="TreeGrafter"/>
</dbReference>
<keyword evidence="3 6" id="KW-1133">Transmembrane helix</keyword>
<keyword evidence="2 6" id="KW-0812">Transmembrane</keyword>
<keyword evidence="4 6" id="KW-0472">Membrane</keyword>
<feature type="transmembrane region" description="Helical" evidence="6">
    <location>
        <begin position="217"/>
        <end position="238"/>
    </location>
</feature>
<dbReference type="GO" id="GO:0016020">
    <property type="term" value="C:membrane"/>
    <property type="evidence" value="ECO:0007669"/>
    <property type="project" value="UniProtKB-SubCell"/>
</dbReference>
<protein>
    <submittedName>
        <fullName evidence="8">Amino acid transporter</fullName>
    </submittedName>
</protein>
<organism evidence="8">
    <name type="scientific">Trypanosoma brucei equiperdum</name>
    <dbReference type="NCBI Taxonomy" id="630700"/>
    <lineage>
        <taxon>Eukaryota</taxon>
        <taxon>Discoba</taxon>
        <taxon>Euglenozoa</taxon>
        <taxon>Kinetoplastea</taxon>
        <taxon>Metakinetoplastina</taxon>
        <taxon>Trypanosomatida</taxon>
        <taxon>Trypanosomatidae</taxon>
        <taxon>Trypanosoma</taxon>
    </lineage>
</organism>
<feature type="transmembrane region" description="Helical" evidence="6">
    <location>
        <begin position="105"/>
        <end position="127"/>
    </location>
</feature>
<comment type="subcellular location">
    <subcellularLocation>
        <location evidence="1">Membrane</location>
        <topology evidence="1">Multi-pass membrane protein</topology>
    </subcellularLocation>
</comment>
<feature type="transmembrane region" description="Helical" evidence="6">
    <location>
        <begin position="298"/>
        <end position="318"/>
    </location>
</feature>
<dbReference type="Proteomes" id="UP000266743">
    <property type="component" value="Chromosome 4"/>
</dbReference>
<evidence type="ECO:0000256" key="4">
    <source>
        <dbReference type="ARBA" id="ARBA00023136"/>
    </source>
</evidence>